<dbReference type="InterPro" id="IPR039422">
    <property type="entry name" value="MarR/SlyA-like"/>
</dbReference>
<dbReference type="PROSITE" id="PS50995">
    <property type="entry name" value="HTH_MARR_2"/>
    <property type="match status" value="1"/>
</dbReference>
<name>F2JQK4_CELLD</name>
<reference evidence="2 3" key="1">
    <citation type="journal article" date="2011" name="J. Bacteriol.">
        <title>Complete genome sequence of the cellulose-degrading bacterium Cellulosilyticum lentocellum.</title>
        <authorList>
            <consortium name="US DOE Joint Genome Institute"/>
            <person name="Miller D.A."/>
            <person name="Suen G."/>
            <person name="Bruce D."/>
            <person name="Copeland A."/>
            <person name="Cheng J.F."/>
            <person name="Detter C."/>
            <person name="Goodwin L.A."/>
            <person name="Han C.S."/>
            <person name="Hauser L.J."/>
            <person name="Land M.L."/>
            <person name="Lapidus A."/>
            <person name="Lucas S."/>
            <person name="Meincke L."/>
            <person name="Pitluck S."/>
            <person name="Tapia R."/>
            <person name="Teshima H."/>
            <person name="Woyke T."/>
            <person name="Fox B.G."/>
            <person name="Angert E.R."/>
            <person name="Currie C.R."/>
        </authorList>
    </citation>
    <scope>NUCLEOTIDE SEQUENCE [LARGE SCALE GENOMIC DNA]</scope>
    <source>
        <strain evidence="3">ATCC 49066 / DSM 5427 / NCIMB 11756 / RHM5</strain>
    </source>
</reference>
<dbReference type="SUPFAM" id="SSF46785">
    <property type="entry name" value="Winged helix' DNA-binding domain"/>
    <property type="match status" value="1"/>
</dbReference>
<keyword evidence="3" id="KW-1185">Reference proteome</keyword>
<dbReference type="Proteomes" id="UP000008467">
    <property type="component" value="Chromosome"/>
</dbReference>
<sequence length="148" mass="17037">MKLEGIDEELMLYGMLFALCNRIQTIGDSQFEDITMKQHFMMVALSVMGEEAPTLKETGEFIGCSYQNVKRMATQLEQNGYLRIIQDEKDKRKLRLVATDKMTKLEQVNLEGTNQFMQEMYRGISKEELKMAIGTLKKMNHNLGGTIQ</sequence>
<dbReference type="InterPro" id="IPR000835">
    <property type="entry name" value="HTH_MarR-typ"/>
</dbReference>
<dbReference type="GO" id="GO:0006950">
    <property type="term" value="P:response to stress"/>
    <property type="evidence" value="ECO:0007669"/>
    <property type="project" value="TreeGrafter"/>
</dbReference>
<gene>
    <name evidence="2" type="ordered locus">Clole_3296</name>
</gene>
<dbReference type="Gene3D" id="1.10.10.10">
    <property type="entry name" value="Winged helix-like DNA-binding domain superfamily/Winged helix DNA-binding domain"/>
    <property type="match status" value="1"/>
</dbReference>
<feature type="domain" description="HTH marR-type" evidence="1">
    <location>
        <begin position="1"/>
        <end position="141"/>
    </location>
</feature>
<dbReference type="EMBL" id="CP002582">
    <property type="protein sequence ID" value="ADZ84988.1"/>
    <property type="molecule type" value="Genomic_DNA"/>
</dbReference>
<proteinExistence type="predicted"/>
<dbReference type="PANTHER" id="PTHR33164:SF58">
    <property type="entry name" value="DNA-BINDING TRANSCRIPTIONAL REPRESSOR SCOC"/>
    <property type="match status" value="1"/>
</dbReference>
<dbReference type="SMART" id="SM00347">
    <property type="entry name" value="HTH_MARR"/>
    <property type="match status" value="1"/>
</dbReference>
<evidence type="ECO:0000313" key="3">
    <source>
        <dbReference type="Proteomes" id="UP000008467"/>
    </source>
</evidence>
<dbReference type="PANTHER" id="PTHR33164">
    <property type="entry name" value="TRANSCRIPTIONAL REGULATOR, MARR FAMILY"/>
    <property type="match status" value="1"/>
</dbReference>
<dbReference type="STRING" id="642492.Clole_3296"/>
<dbReference type="RefSeq" id="WP_013658266.1">
    <property type="nucleotide sequence ID" value="NC_015275.1"/>
</dbReference>
<dbReference type="InterPro" id="IPR036388">
    <property type="entry name" value="WH-like_DNA-bd_sf"/>
</dbReference>
<dbReference type="KEGG" id="cle:Clole_3296"/>
<dbReference type="Pfam" id="PF01047">
    <property type="entry name" value="MarR"/>
    <property type="match status" value="1"/>
</dbReference>
<evidence type="ECO:0000259" key="1">
    <source>
        <dbReference type="PROSITE" id="PS50995"/>
    </source>
</evidence>
<dbReference type="GO" id="GO:0003700">
    <property type="term" value="F:DNA-binding transcription factor activity"/>
    <property type="evidence" value="ECO:0007669"/>
    <property type="project" value="InterPro"/>
</dbReference>
<dbReference type="InterPro" id="IPR036390">
    <property type="entry name" value="WH_DNA-bd_sf"/>
</dbReference>
<dbReference type="PRINTS" id="PR00598">
    <property type="entry name" value="HTHMARR"/>
</dbReference>
<dbReference type="eggNOG" id="COG1846">
    <property type="taxonomic scope" value="Bacteria"/>
</dbReference>
<accession>F2JQK4</accession>
<dbReference type="HOGENOM" id="CLU_083287_16_0_9"/>
<organism evidence="2 3">
    <name type="scientific">Cellulosilyticum lentocellum (strain ATCC 49066 / DSM 5427 / NCIMB 11756 / RHM5)</name>
    <name type="common">Clostridium lentocellum</name>
    <dbReference type="NCBI Taxonomy" id="642492"/>
    <lineage>
        <taxon>Bacteria</taxon>
        <taxon>Bacillati</taxon>
        <taxon>Bacillota</taxon>
        <taxon>Clostridia</taxon>
        <taxon>Lachnospirales</taxon>
        <taxon>Cellulosilyticaceae</taxon>
        <taxon>Cellulosilyticum</taxon>
    </lineage>
</organism>
<evidence type="ECO:0000313" key="2">
    <source>
        <dbReference type="EMBL" id="ADZ84988.1"/>
    </source>
</evidence>
<dbReference type="AlphaFoldDB" id="F2JQK4"/>
<protein>
    <submittedName>
        <fullName evidence="2">Regulatory protein MarR</fullName>
    </submittedName>
</protein>